<sequence>MKFVGRALSGIVGPSLLTFLTTAYGLKGTLLVVGGLLLNTVPLMLLLRHPRPLNLPTWKCRVVKQPENKTPVSVDGPAPHRENDDIANTSAKHKEVDVRETSSKLIDCVEATEHKTKTAPISVVCVKRSNSSGRPPHLSRKSKNVSNIFARTLALLKLPCFYIILVAMAASDFTFPILNTTVVDYGRDKGLRAEHAAQLTSLLSFGSLCGHVLIPIIGDIVVRARCGVAGFTSVIAAVCFLFMPHVTSFASVSVVTFVAGLQFGYLRIVKAVLVADYLGAHNLALCMGLMGTAALPLRLGDPPLVGEL</sequence>
<organism evidence="2 3">
    <name type="scientific">Haemaphysalis longicornis</name>
    <name type="common">Bush tick</name>
    <dbReference type="NCBI Taxonomy" id="44386"/>
    <lineage>
        <taxon>Eukaryota</taxon>
        <taxon>Metazoa</taxon>
        <taxon>Ecdysozoa</taxon>
        <taxon>Arthropoda</taxon>
        <taxon>Chelicerata</taxon>
        <taxon>Arachnida</taxon>
        <taxon>Acari</taxon>
        <taxon>Parasitiformes</taxon>
        <taxon>Ixodida</taxon>
        <taxon>Ixodoidea</taxon>
        <taxon>Ixodidae</taxon>
        <taxon>Haemaphysalinae</taxon>
        <taxon>Haemaphysalis</taxon>
    </lineage>
</organism>
<proteinExistence type="predicted"/>
<gene>
    <name evidence="2" type="ORF">HPB48_013041</name>
</gene>
<dbReference type="Proteomes" id="UP000821853">
    <property type="component" value="Unassembled WGS sequence"/>
</dbReference>
<keyword evidence="3" id="KW-1185">Reference proteome</keyword>
<keyword evidence="1" id="KW-0812">Transmembrane</keyword>
<dbReference type="Gene3D" id="1.20.1250.20">
    <property type="entry name" value="MFS general substrate transporter like domains"/>
    <property type="match status" value="1"/>
</dbReference>
<dbReference type="InterPro" id="IPR011701">
    <property type="entry name" value="MFS"/>
</dbReference>
<evidence type="ECO:0008006" key="4">
    <source>
        <dbReference type="Google" id="ProtNLM"/>
    </source>
</evidence>
<dbReference type="InterPro" id="IPR036259">
    <property type="entry name" value="MFS_trans_sf"/>
</dbReference>
<reference evidence="2 3" key="1">
    <citation type="journal article" date="2020" name="Cell">
        <title>Large-Scale Comparative Analyses of Tick Genomes Elucidate Their Genetic Diversity and Vector Capacities.</title>
        <authorList>
            <consortium name="Tick Genome and Microbiome Consortium (TIGMIC)"/>
            <person name="Jia N."/>
            <person name="Wang J."/>
            <person name="Shi W."/>
            <person name="Du L."/>
            <person name="Sun Y."/>
            <person name="Zhan W."/>
            <person name="Jiang J.F."/>
            <person name="Wang Q."/>
            <person name="Zhang B."/>
            <person name="Ji P."/>
            <person name="Bell-Sakyi L."/>
            <person name="Cui X.M."/>
            <person name="Yuan T.T."/>
            <person name="Jiang B.G."/>
            <person name="Yang W.F."/>
            <person name="Lam T.T."/>
            <person name="Chang Q.C."/>
            <person name="Ding S.J."/>
            <person name="Wang X.J."/>
            <person name="Zhu J.G."/>
            <person name="Ruan X.D."/>
            <person name="Zhao L."/>
            <person name="Wei J.T."/>
            <person name="Ye R.Z."/>
            <person name="Que T.C."/>
            <person name="Du C.H."/>
            <person name="Zhou Y.H."/>
            <person name="Cheng J.X."/>
            <person name="Dai P.F."/>
            <person name="Guo W.B."/>
            <person name="Han X.H."/>
            <person name="Huang E.J."/>
            <person name="Li L.F."/>
            <person name="Wei W."/>
            <person name="Gao Y.C."/>
            <person name="Liu J.Z."/>
            <person name="Shao H.Z."/>
            <person name="Wang X."/>
            <person name="Wang C.C."/>
            <person name="Yang T.C."/>
            <person name="Huo Q.B."/>
            <person name="Li W."/>
            <person name="Chen H.Y."/>
            <person name="Chen S.E."/>
            <person name="Zhou L.G."/>
            <person name="Ni X.B."/>
            <person name="Tian J.H."/>
            <person name="Sheng Y."/>
            <person name="Liu T."/>
            <person name="Pan Y.S."/>
            <person name="Xia L.Y."/>
            <person name="Li J."/>
            <person name="Zhao F."/>
            <person name="Cao W.C."/>
        </authorList>
    </citation>
    <scope>NUCLEOTIDE SEQUENCE [LARGE SCALE GENOMIC DNA]</scope>
    <source>
        <strain evidence="2">HaeL-2018</strain>
    </source>
</reference>
<evidence type="ECO:0000313" key="2">
    <source>
        <dbReference type="EMBL" id="KAH9377530.1"/>
    </source>
</evidence>
<dbReference type="VEuPathDB" id="VectorBase:HLOH_049079"/>
<keyword evidence="1" id="KW-1133">Transmembrane helix</keyword>
<feature type="transmembrane region" description="Helical" evidence="1">
    <location>
        <begin position="280"/>
        <end position="299"/>
    </location>
</feature>
<feature type="transmembrane region" description="Helical" evidence="1">
    <location>
        <begin position="30"/>
        <end position="47"/>
    </location>
</feature>
<feature type="transmembrane region" description="Helical" evidence="1">
    <location>
        <begin position="226"/>
        <end position="243"/>
    </location>
</feature>
<evidence type="ECO:0000313" key="3">
    <source>
        <dbReference type="Proteomes" id="UP000821853"/>
    </source>
</evidence>
<feature type="transmembrane region" description="Helical" evidence="1">
    <location>
        <begin position="249"/>
        <end position="268"/>
    </location>
</feature>
<dbReference type="Pfam" id="PF07690">
    <property type="entry name" value="MFS_1"/>
    <property type="match status" value="1"/>
</dbReference>
<dbReference type="AlphaFoldDB" id="A0A9J6GQE9"/>
<protein>
    <recommendedName>
        <fullName evidence="4">Monocarboxylate transporter</fullName>
    </recommendedName>
</protein>
<dbReference type="SUPFAM" id="SSF103473">
    <property type="entry name" value="MFS general substrate transporter"/>
    <property type="match status" value="1"/>
</dbReference>
<dbReference type="GO" id="GO:0008028">
    <property type="term" value="F:monocarboxylic acid transmembrane transporter activity"/>
    <property type="evidence" value="ECO:0007669"/>
    <property type="project" value="TreeGrafter"/>
</dbReference>
<comment type="caution">
    <text evidence="2">The sequence shown here is derived from an EMBL/GenBank/DDBJ whole genome shotgun (WGS) entry which is preliminary data.</text>
</comment>
<accession>A0A9J6GQE9</accession>
<dbReference type="PANTHER" id="PTHR11360:SF303">
    <property type="entry name" value="MAJOR FACILITATOR SUPERFAMILY (MFS) PROFILE DOMAIN-CONTAINING PROTEIN"/>
    <property type="match status" value="1"/>
</dbReference>
<dbReference type="OMA" id="APHREND"/>
<dbReference type="PANTHER" id="PTHR11360">
    <property type="entry name" value="MONOCARBOXYLATE TRANSPORTER"/>
    <property type="match status" value="1"/>
</dbReference>
<dbReference type="InterPro" id="IPR050327">
    <property type="entry name" value="Proton-linked_MCT"/>
</dbReference>
<feature type="transmembrane region" description="Helical" evidence="1">
    <location>
        <begin position="148"/>
        <end position="170"/>
    </location>
</feature>
<feature type="transmembrane region" description="Helical" evidence="1">
    <location>
        <begin position="195"/>
        <end position="214"/>
    </location>
</feature>
<name>A0A9J6GQE9_HAELO</name>
<feature type="transmembrane region" description="Helical" evidence="1">
    <location>
        <begin position="7"/>
        <end position="24"/>
    </location>
</feature>
<evidence type="ECO:0000256" key="1">
    <source>
        <dbReference type="SAM" id="Phobius"/>
    </source>
</evidence>
<keyword evidence="1" id="KW-0472">Membrane</keyword>
<dbReference type="EMBL" id="JABSTR010000008">
    <property type="protein sequence ID" value="KAH9377530.1"/>
    <property type="molecule type" value="Genomic_DNA"/>
</dbReference>